<feature type="domain" description="Integrase catalytic" evidence="1">
    <location>
        <begin position="8"/>
        <end position="179"/>
    </location>
</feature>
<dbReference type="InterPro" id="IPR001584">
    <property type="entry name" value="Integrase_cat-core"/>
</dbReference>
<protein>
    <recommendedName>
        <fullName evidence="1">Integrase catalytic domain-containing protein</fullName>
    </recommendedName>
</protein>
<dbReference type="GO" id="GO:0003676">
    <property type="term" value="F:nucleic acid binding"/>
    <property type="evidence" value="ECO:0007669"/>
    <property type="project" value="InterPro"/>
</dbReference>
<reference evidence="2 3" key="1">
    <citation type="submission" date="2016-04" db="EMBL/GenBank/DDBJ databases">
        <title>The genome of Intoshia linei affirms orthonectids as highly simplified spiralians.</title>
        <authorList>
            <person name="Mikhailov K.V."/>
            <person name="Slusarev G.S."/>
            <person name="Nikitin M.A."/>
            <person name="Logacheva M.D."/>
            <person name="Penin A."/>
            <person name="Aleoshin V."/>
            <person name="Panchin Y.V."/>
        </authorList>
    </citation>
    <scope>NUCLEOTIDE SEQUENCE [LARGE SCALE GENOMIC DNA]</scope>
    <source>
        <strain evidence="2">Intl2013</strain>
        <tissue evidence="2">Whole animal</tissue>
    </source>
</reference>
<dbReference type="Proteomes" id="UP000078046">
    <property type="component" value="Unassembled WGS sequence"/>
</dbReference>
<dbReference type="PROSITE" id="PS50994">
    <property type="entry name" value="INTEGRASE"/>
    <property type="match status" value="1"/>
</dbReference>
<dbReference type="EMBL" id="LWCA01000143">
    <property type="protein sequence ID" value="OAF70490.1"/>
    <property type="molecule type" value="Genomic_DNA"/>
</dbReference>
<evidence type="ECO:0000313" key="3">
    <source>
        <dbReference type="Proteomes" id="UP000078046"/>
    </source>
</evidence>
<dbReference type="GO" id="GO:0015074">
    <property type="term" value="P:DNA integration"/>
    <property type="evidence" value="ECO:0007669"/>
    <property type="project" value="InterPro"/>
</dbReference>
<dbReference type="SUPFAM" id="SSF53098">
    <property type="entry name" value="Ribonuclease H-like"/>
    <property type="match status" value="1"/>
</dbReference>
<evidence type="ECO:0000259" key="1">
    <source>
        <dbReference type="PROSITE" id="PS50994"/>
    </source>
</evidence>
<organism evidence="2 3">
    <name type="scientific">Intoshia linei</name>
    <dbReference type="NCBI Taxonomy" id="1819745"/>
    <lineage>
        <taxon>Eukaryota</taxon>
        <taxon>Metazoa</taxon>
        <taxon>Spiralia</taxon>
        <taxon>Lophotrochozoa</taxon>
        <taxon>Mesozoa</taxon>
        <taxon>Orthonectida</taxon>
        <taxon>Rhopaluridae</taxon>
        <taxon>Intoshia</taxon>
    </lineage>
</organism>
<dbReference type="AlphaFoldDB" id="A0A177B8K3"/>
<dbReference type="OrthoDB" id="10062030at2759"/>
<dbReference type="InterPro" id="IPR050951">
    <property type="entry name" value="Retrovirus_Pol_polyprotein"/>
</dbReference>
<sequence length="237" mass="27802">MEEFDFGITYRPNHLNIRADVLSQNTNSISLNNDPFNLKGIQLKDMDIKTAVNSINNNLKIPKRNPYEIVSRAIYTNLICRYGAPETIQTDMGREFECTLLDELCKTFNINKGTSTPYRHQETGKVERLHRGIREKLRIRCNEEGSNWDTKIEHVSTSIRMLPSQRTGLSPIEMVYGKKSIEFKIIEKSKSYHYENYKPILPKKSKDHKIFKRRNKRNSKEPTKFKDYILNISKLNE</sequence>
<accession>A0A177B8K3</accession>
<dbReference type="PANTHER" id="PTHR37984:SF5">
    <property type="entry name" value="PROTEIN NYNRIN-LIKE"/>
    <property type="match status" value="1"/>
</dbReference>
<gene>
    <name evidence="2" type="ORF">A3Q56_01769</name>
</gene>
<proteinExistence type="predicted"/>
<keyword evidence="3" id="KW-1185">Reference proteome</keyword>
<name>A0A177B8K3_9BILA</name>
<dbReference type="Gene3D" id="3.30.420.10">
    <property type="entry name" value="Ribonuclease H-like superfamily/Ribonuclease H"/>
    <property type="match status" value="1"/>
</dbReference>
<comment type="caution">
    <text evidence="2">The sequence shown here is derived from an EMBL/GenBank/DDBJ whole genome shotgun (WGS) entry which is preliminary data.</text>
</comment>
<dbReference type="InterPro" id="IPR012337">
    <property type="entry name" value="RNaseH-like_sf"/>
</dbReference>
<evidence type="ECO:0000313" key="2">
    <source>
        <dbReference type="EMBL" id="OAF70490.1"/>
    </source>
</evidence>
<dbReference type="PANTHER" id="PTHR37984">
    <property type="entry name" value="PROTEIN CBG26694"/>
    <property type="match status" value="1"/>
</dbReference>
<dbReference type="InterPro" id="IPR036397">
    <property type="entry name" value="RNaseH_sf"/>
</dbReference>